<evidence type="ECO:0000313" key="2">
    <source>
        <dbReference type="EMBL" id="NMR18664.1"/>
    </source>
</evidence>
<gene>
    <name evidence="2" type="ORF">HIR71_00205</name>
</gene>
<dbReference type="Gene3D" id="3.30.420.40">
    <property type="match status" value="2"/>
</dbReference>
<keyword evidence="3" id="KW-1185">Reference proteome</keyword>
<dbReference type="AlphaFoldDB" id="A0A7Y0LVN8"/>
<comment type="caution">
    <text evidence="2">The sequence shown here is derived from an EMBL/GenBank/DDBJ whole genome shotgun (WGS) entry which is preliminary data.</text>
</comment>
<dbReference type="Proteomes" id="UP000562124">
    <property type="component" value="Unassembled WGS sequence"/>
</dbReference>
<dbReference type="InterPro" id="IPR052519">
    <property type="entry name" value="Euk-type_GlcNAc_Kinase"/>
</dbReference>
<reference evidence="2 3" key="1">
    <citation type="submission" date="2020-04" db="EMBL/GenBank/DDBJ databases">
        <title>Sequencing and Assembly of C. fimi.</title>
        <authorList>
            <person name="Ramsey A.R."/>
        </authorList>
    </citation>
    <scope>NUCLEOTIDE SEQUENCE [LARGE SCALE GENOMIC DNA]</scope>
    <source>
        <strain evidence="2 3">SB</strain>
    </source>
</reference>
<name>A0A7Y0LVN8_CELFI</name>
<evidence type="ECO:0000259" key="1">
    <source>
        <dbReference type="Pfam" id="PF01869"/>
    </source>
</evidence>
<sequence length="282" mass="28393">MHDGAAKSGQAVARAVVEVVRRLLDAAPATDGRVVAVGVGATGLASLAADRALLAARLCELTGAERVALAADALTAHLGALDGAPGAVLAVGTGVVALGRTTDGAWFRSDGWGPILGDRGGAAWLGVEGLRCALEAYDGRDPGGAALLAGAREVLGDPEDWPRTVHERPDPATLLASVAPVVTALAEARDPDAVRIVAEAGRSLAATASSVLRGGVPPTLACVGGVMGVPVVDASVRRHLAALRPDVQRAAPVGDPLAGSVTLARQLWSRDVTEPVEGLLWT</sequence>
<organism evidence="2 3">
    <name type="scientific">Cellulomonas fimi</name>
    <dbReference type="NCBI Taxonomy" id="1708"/>
    <lineage>
        <taxon>Bacteria</taxon>
        <taxon>Bacillati</taxon>
        <taxon>Actinomycetota</taxon>
        <taxon>Actinomycetes</taxon>
        <taxon>Micrococcales</taxon>
        <taxon>Cellulomonadaceae</taxon>
        <taxon>Cellulomonas</taxon>
    </lineage>
</organism>
<dbReference type="PANTHER" id="PTHR43190:SF3">
    <property type="entry name" value="N-ACETYL-D-GLUCOSAMINE KINASE"/>
    <property type="match status" value="1"/>
</dbReference>
<dbReference type="RefSeq" id="WP_169322599.1">
    <property type="nucleotide sequence ID" value="NZ_JABCJJ010000001.1"/>
</dbReference>
<dbReference type="EMBL" id="JABCJJ010000001">
    <property type="protein sequence ID" value="NMR18664.1"/>
    <property type="molecule type" value="Genomic_DNA"/>
</dbReference>
<dbReference type="Pfam" id="PF01869">
    <property type="entry name" value="BcrAD_BadFG"/>
    <property type="match status" value="1"/>
</dbReference>
<feature type="domain" description="ATPase BadF/BadG/BcrA/BcrD type" evidence="1">
    <location>
        <begin position="10"/>
        <end position="232"/>
    </location>
</feature>
<dbReference type="InterPro" id="IPR043129">
    <property type="entry name" value="ATPase_NBD"/>
</dbReference>
<dbReference type="InterPro" id="IPR002731">
    <property type="entry name" value="ATPase_BadF"/>
</dbReference>
<protein>
    <recommendedName>
        <fullName evidence="1">ATPase BadF/BadG/BcrA/BcrD type domain-containing protein</fullName>
    </recommendedName>
</protein>
<dbReference type="PANTHER" id="PTHR43190">
    <property type="entry name" value="N-ACETYL-D-GLUCOSAMINE KINASE"/>
    <property type="match status" value="1"/>
</dbReference>
<accession>A0A7Y0LVN8</accession>
<evidence type="ECO:0000313" key="3">
    <source>
        <dbReference type="Proteomes" id="UP000562124"/>
    </source>
</evidence>
<proteinExistence type="predicted"/>
<dbReference type="SUPFAM" id="SSF53067">
    <property type="entry name" value="Actin-like ATPase domain"/>
    <property type="match status" value="1"/>
</dbReference>